<comment type="caution">
    <text evidence="1">The sequence shown here is derived from an EMBL/GenBank/DDBJ whole genome shotgun (WGS) entry which is preliminary data.</text>
</comment>
<proteinExistence type="predicted"/>
<gene>
    <name evidence="1" type="ORF">KDK95_22425</name>
</gene>
<keyword evidence="2" id="KW-1185">Reference proteome</keyword>
<dbReference type="AlphaFoldDB" id="A0A941IHZ8"/>
<name>A0A941IHZ8_9ACTN</name>
<accession>A0A941IHZ8</accession>
<reference evidence="1" key="1">
    <citation type="submission" date="2021-04" db="EMBL/GenBank/DDBJ databases">
        <title>Genome based classification of Actinospica acidithermotolerans sp. nov., an actinobacterium isolated from an Indonesian hot spring.</title>
        <authorList>
            <person name="Kusuma A.B."/>
            <person name="Putra K.E."/>
            <person name="Nafisah S."/>
            <person name="Loh J."/>
            <person name="Nouioui I."/>
            <person name="Goodfellow M."/>
        </authorList>
    </citation>
    <scope>NUCLEOTIDE SEQUENCE</scope>
    <source>
        <strain evidence="1">MGRD01-02</strain>
    </source>
</reference>
<sequence>MFEYRCTDGHRFQRTWLQGLLTIHLGLWKYGRCPVDGRWRRYRLIRLD</sequence>
<evidence type="ECO:0000313" key="2">
    <source>
        <dbReference type="Proteomes" id="UP000676325"/>
    </source>
</evidence>
<organism evidence="1 2">
    <name type="scientific">Actinospica acidithermotolerans</name>
    <dbReference type="NCBI Taxonomy" id="2828514"/>
    <lineage>
        <taxon>Bacteria</taxon>
        <taxon>Bacillati</taxon>
        <taxon>Actinomycetota</taxon>
        <taxon>Actinomycetes</taxon>
        <taxon>Catenulisporales</taxon>
        <taxon>Actinospicaceae</taxon>
        <taxon>Actinospica</taxon>
    </lineage>
</organism>
<protein>
    <submittedName>
        <fullName evidence="1">Uncharacterized protein</fullName>
    </submittedName>
</protein>
<dbReference type="EMBL" id="JAGSOH010000074">
    <property type="protein sequence ID" value="MBR7829080.1"/>
    <property type="molecule type" value="Genomic_DNA"/>
</dbReference>
<dbReference type="Proteomes" id="UP000676325">
    <property type="component" value="Unassembled WGS sequence"/>
</dbReference>
<evidence type="ECO:0000313" key="1">
    <source>
        <dbReference type="EMBL" id="MBR7829080.1"/>
    </source>
</evidence>
<dbReference type="RefSeq" id="WP_212520216.1">
    <property type="nucleotide sequence ID" value="NZ_JAGSOH010000074.1"/>
</dbReference>